<dbReference type="EMBL" id="GBXM01050340">
    <property type="protein sequence ID" value="JAH58237.1"/>
    <property type="molecule type" value="Transcribed_RNA"/>
</dbReference>
<name>A0A0E9TXR1_ANGAN</name>
<reference evidence="1" key="1">
    <citation type="submission" date="2014-11" db="EMBL/GenBank/DDBJ databases">
        <authorList>
            <person name="Amaro Gonzalez C."/>
        </authorList>
    </citation>
    <scope>NUCLEOTIDE SEQUENCE</scope>
</reference>
<proteinExistence type="predicted"/>
<organism evidence="1">
    <name type="scientific">Anguilla anguilla</name>
    <name type="common">European freshwater eel</name>
    <name type="synonym">Muraena anguilla</name>
    <dbReference type="NCBI Taxonomy" id="7936"/>
    <lineage>
        <taxon>Eukaryota</taxon>
        <taxon>Metazoa</taxon>
        <taxon>Chordata</taxon>
        <taxon>Craniata</taxon>
        <taxon>Vertebrata</taxon>
        <taxon>Euteleostomi</taxon>
        <taxon>Actinopterygii</taxon>
        <taxon>Neopterygii</taxon>
        <taxon>Teleostei</taxon>
        <taxon>Anguilliformes</taxon>
        <taxon>Anguillidae</taxon>
        <taxon>Anguilla</taxon>
    </lineage>
</organism>
<evidence type="ECO:0000313" key="1">
    <source>
        <dbReference type="EMBL" id="JAH58237.1"/>
    </source>
</evidence>
<dbReference type="AlphaFoldDB" id="A0A0E9TXR1"/>
<accession>A0A0E9TXR1</accession>
<protein>
    <submittedName>
        <fullName evidence="1">Uncharacterized protein</fullName>
    </submittedName>
</protein>
<sequence length="44" mass="4976">MESFKIVFRETYGSRTTEQIGIGRGWESVRNFNIGASLIPVSIQ</sequence>
<reference evidence="1" key="2">
    <citation type="journal article" date="2015" name="Fish Shellfish Immunol.">
        <title>Early steps in the European eel (Anguilla anguilla)-Vibrio vulnificus interaction in the gills: Role of the RtxA13 toxin.</title>
        <authorList>
            <person name="Callol A."/>
            <person name="Pajuelo D."/>
            <person name="Ebbesson L."/>
            <person name="Teles M."/>
            <person name="MacKenzie S."/>
            <person name="Amaro C."/>
        </authorList>
    </citation>
    <scope>NUCLEOTIDE SEQUENCE</scope>
</reference>